<dbReference type="OrthoDB" id="45365at2759"/>
<dbReference type="RefSeq" id="XP_031570131.1">
    <property type="nucleotide sequence ID" value="XM_031714271.1"/>
</dbReference>
<keyword evidence="1" id="KW-0880">Kelch repeat</keyword>
<dbReference type="InterPro" id="IPR015915">
    <property type="entry name" value="Kelch-typ_b-propeller"/>
</dbReference>
<dbReference type="Gene3D" id="1.25.40.420">
    <property type="match status" value="1"/>
</dbReference>
<dbReference type="SUPFAM" id="SSF50965">
    <property type="entry name" value="Galactose oxidase, central domain"/>
    <property type="match status" value="2"/>
</dbReference>
<dbReference type="SMART" id="SM00225">
    <property type="entry name" value="BTB"/>
    <property type="match status" value="1"/>
</dbReference>
<dbReference type="SUPFAM" id="SSF54695">
    <property type="entry name" value="POZ domain"/>
    <property type="match status" value="1"/>
</dbReference>
<dbReference type="GeneID" id="116304525"/>
<dbReference type="Pfam" id="PF24681">
    <property type="entry name" value="Kelch_KLHDC2_KLHL20_DRC7"/>
    <property type="match status" value="1"/>
</dbReference>
<dbReference type="Gene3D" id="3.30.710.10">
    <property type="entry name" value="Potassium Channel Kv1.1, Chain A"/>
    <property type="match status" value="1"/>
</dbReference>
<feature type="domain" description="BTB" evidence="3">
    <location>
        <begin position="32"/>
        <end position="99"/>
    </location>
</feature>
<dbReference type="SMART" id="SM00875">
    <property type="entry name" value="BACK"/>
    <property type="match status" value="1"/>
</dbReference>
<protein>
    <submittedName>
        <fullName evidence="5">Kelch-like protein 28</fullName>
    </submittedName>
</protein>
<dbReference type="Pfam" id="PF00651">
    <property type="entry name" value="BTB"/>
    <property type="match status" value="1"/>
</dbReference>
<proteinExistence type="predicted"/>
<dbReference type="KEGG" id="aten:116304525"/>
<dbReference type="Pfam" id="PF07707">
    <property type="entry name" value="BACK"/>
    <property type="match status" value="1"/>
</dbReference>
<dbReference type="FunFam" id="3.30.710.10:FF:000001">
    <property type="entry name" value="Kelch-like family member 20"/>
    <property type="match status" value="1"/>
</dbReference>
<dbReference type="Proteomes" id="UP000515163">
    <property type="component" value="Unplaced"/>
</dbReference>
<dbReference type="InterPro" id="IPR011043">
    <property type="entry name" value="Gal_Oxase/kelch_b-propeller"/>
</dbReference>
<dbReference type="InterPro" id="IPR011705">
    <property type="entry name" value="BACK"/>
</dbReference>
<gene>
    <name evidence="5" type="primary">LOC116304525</name>
</gene>
<dbReference type="SMART" id="SM00612">
    <property type="entry name" value="Kelch"/>
    <property type="match status" value="6"/>
</dbReference>
<dbReference type="InParanoid" id="A0A6P8ISH2"/>
<dbReference type="Gene3D" id="2.120.10.80">
    <property type="entry name" value="Kelch-type beta propeller"/>
    <property type="match status" value="2"/>
</dbReference>
<dbReference type="PANTHER" id="PTHR24412">
    <property type="entry name" value="KELCH PROTEIN"/>
    <property type="match status" value="1"/>
</dbReference>
<evidence type="ECO:0000313" key="5">
    <source>
        <dbReference type="RefSeq" id="XP_031570131.1"/>
    </source>
</evidence>
<reference evidence="5" key="1">
    <citation type="submission" date="2025-08" db="UniProtKB">
        <authorList>
            <consortium name="RefSeq"/>
        </authorList>
    </citation>
    <scope>IDENTIFICATION</scope>
    <source>
        <tissue evidence="5">Tentacle</tissue>
    </source>
</reference>
<dbReference type="InterPro" id="IPR000210">
    <property type="entry name" value="BTB/POZ_dom"/>
</dbReference>
<evidence type="ECO:0000256" key="2">
    <source>
        <dbReference type="ARBA" id="ARBA00022737"/>
    </source>
</evidence>
<dbReference type="PANTHER" id="PTHR24412:SF441">
    <property type="entry name" value="KELCH-LIKE PROTEIN 28"/>
    <property type="match status" value="1"/>
</dbReference>
<dbReference type="InterPro" id="IPR011333">
    <property type="entry name" value="SKP1/BTB/POZ_sf"/>
</dbReference>
<evidence type="ECO:0000256" key="1">
    <source>
        <dbReference type="ARBA" id="ARBA00022441"/>
    </source>
</evidence>
<keyword evidence="4" id="KW-1185">Reference proteome</keyword>
<dbReference type="Pfam" id="PF01344">
    <property type="entry name" value="Kelch_1"/>
    <property type="match status" value="2"/>
</dbReference>
<dbReference type="PROSITE" id="PS50097">
    <property type="entry name" value="BTB"/>
    <property type="match status" value="1"/>
</dbReference>
<dbReference type="FunCoup" id="A0A6P8ISH2">
    <property type="interactions" value="1102"/>
</dbReference>
<name>A0A6P8ISH2_ACTTE</name>
<evidence type="ECO:0000313" key="4">
    <source>
        <dbReference type="Proteomes" id="UP000515163"/>
    </source>
</evidence>
<keyword evidence="2" id="KW-0677">Repeat</keyword>
<dbReference type="InterPro" id="IPR006652">
    <property type="entry name" value="Kelch_1"/>
</dbReference>
<dbReference type="FunFam" id="1.25.40.420:FF:000001">
    <property type="entry name" value="Kelch-like family member 12"/>
    <property type="match status" value="1"/>
</dbReference>
<sequence>MLNEGENVGIEFLHSKQLLSGLNQLRQRRELCDVELCVGNVQVLAHRVVLSACSAYFDAMFTGNLSESQKQVICIKEIDEVALKILVDFAYTGKAEVNQHNVQLLLPAANMLQLTKVKEACCRFLAKQLHPSNCLGIAKFAETYSCYGLVKKAKRFVQDNFSYVIQQEEFVLLPFNQLLELVKDDNLNVPSEQVVFEAVISWVKYRILERGPYLASLLQAVRLSLLTVRFLNKCFESNELIKSDRKCQNLINNALKHRLMPAKRHSFEQGNQTQRRPVSRIYALGGKNGLFATLSSVELYEPLKERWREVTPMNMRRFEFGAAFLNGKLYAVGGLVCGMGLHSSTSTPLRYCDNSVECYDPDKAEWTVMTPMHQSRSNHCVQALDEYLYALGGYDGTTYLNTVECYDAKSNEWKHCAPMKFSRSCFATAVADGFLYALGGYGPSYLSTVERYDSETNTWEMMAAMSTNRINFGVGVISGCLFVVGGHNGVSHLRSVECFDPISNEWTMVAPMNKPRTGLSVSVLNQLLYAVGGHDGCGYLNIVQCYNPRTNAWHNAAPMISSRCSFGIAAM</sequence>
<dbReference type="AlphaFoldDB" id="A0A6P8ISH2"/>
<organism evidence="4 5">
    <name type="scientific">Actinia tenebrosa</name>
    <name type="common">Australian red waratah sea anemone</name>
    <dbReference type="NCBI Taxonomy" id="6105"/>
    <lineage>
        <taxon>Eukaryota</taxon>
        <taxon>Metazoa</taxon>
        <taxon>Cnidaria</taxon>
        <taxon>Anthozoa</taxon>
        <taxon>Hexacorallia</taxon>
        <taxon>Actiniaria</taxon>
        <taxon>Actiniidae</taxon>
        <taxon>Actinia</taxon>
    </lineage>
</organism>
<evidence type="ECO:0000259" key="3">
    <source>
        <dbReference type="PROSITE" id="PS50097"/>
    </source>
</evidence>
<accession>A0A6P8ISH2</accession>